<dbReference type="Proteomes" id="UP000886043">
    <property type="component" value="Unassembled WGS sequence"/>
</dbReference>
<proteinExistence type="predicted"/>
<feature type="domain" description="DnaJ homologue subfamily C member 28 conserved" evidence="1">
    <location>
        <begin position="9"/>
        <end position="75"/>
    </location>
</feature>
<dbReference type="Pfam" id="PF09350">
    <property type="entry name" value="DJC28_CD"/>
    <property type="match status" value="1"/>
</dbReference>
<sequence>MSLLFLQKLAEERIQEAIRNGEFDHLPGKGKPLQLEDLSMVPEEVRLAYKILKNAGFVPPELEIQREIRHLEDLLERLSEGEVEEEYRILRRLDFLLLKLGEIRRRPVTLEAESPYYQKLAEKVARLRARERSKPASRAIDWSGLSHRIGLRSLLQTGAGRVGRRPPR</sequence>
<evidence type="ECO:0000259" key="1">
    <source>
        <dbReference type="Pfam" id="PF09350"/>
    </source>
</evidence>
<accession>A0A7C3CTQ1</accession>
<comment type="caution">
    <text evidence="2">The sequence shown here is derived from an EMBL/GenBank/DDBJ whole genome shotgun (WGS) entry which is preliminary data.</text>
</comment>
<protein>
    <submittedName>
        <fullName evidence="2">DUF1992 domain-containing protein</fullName>
    </submittedName>
</protein>
<dbReference type="PANTHER" id="PTHR39158:SF1">
    <property type="entry name" value="DNAJ HOMOLOG SUBFAMILY C MEMBER 28"/>
    <property type="match status" value="1"/>
</dbReference>
<gene>
    <name evidence="2" type="ORF">ENJ40_09935</name>
</gene>
<reference evidence="2" key="1">
    <citation type="journal article" date="2020" name="mSystems">
        <title>Genome- and Community-Level Interaction Insights into Carbon Utilization and Element Cycling Functions of Hydrothermarchaeota in Hydrothermal Sediment.</title>
        <authorList>
            <person name="Zhou Z."/>
            <person name="Liu Y."/>
            <person name="Xu W."/>
            <person name="Pan J."/>
            <person name="Luo Z.H."/>
            <person name="Li M."/>
        </authorList>
    </citation>
    <scope>NUCLEOTIDE SEQUENCE [LARGE SCALE GENOMIC DNA]</scope>
    <source>
        <strain evidence="2">HyVt-483</strain>
    </source>
</reference>
<dbReference type="AlphaFoldDB" id="A0A7C3CTQ1"/>
<evidence type="ECO:0000313" key="2">
    <source>
        <dbReference type="EMBL" id="HFC98754.1"/>
    </source>
</evidence>
<dbReference type="PANTHER" id="PTHR39158">
    <property type="entry name" value="OS08G0560600 PROTEIN"/>
    <property type="match status" value="1"/>
</dbReference>
<dbReference type="InterPro" id="IPR018961">
    <property type="entry name" value="DnaJ_homolog_subfam-C_membr-28"/>
</dbReference>
<organism evidence="2">
    <name type="scientific">Thermosulfurimonas dismutans</name>
    <dbReference type="NCBI Taxonomy" id="999894"/>
    <lineage>
        <taxon>Bacteria</taxon>
        <taxon>Pseudomonadati</taxon>
        <taxon>Thermodesulfobacteriota</taxon>
        <taxon>Thermodesulfobacteria</taxon>
        <taxon>Thermodesulfobacteriales</taxon>
        <taxon>Thermodesulfobacteriaceae</taxon>
        <taxon>Thermosulfurimonas</taxon>
    </lineage>
</organism>
<dbReference type="InterPro" id="IPR052573">
    <property type="entry name" value="DnaJ_C_subfamily_28"/>
</dbReference>
<name>A0A7C3CTQ1_9BACT</name>
<dbReference type="EMBL" id="DRMH01000136">
    <property type="protein sequence ID" value="HFC98754.1"/>
    <property type="molecule type" value="Genomic_DNA"/>
</dbReference>